<reference evidence="2" key="1">
    <citation type="journal article" date="2022" name="Int. J. Mol. Sci.">
        <title>Draft Genome of Tanacetum Coccineum: Genomic Comparison of Closely Related Tanacetum-Family Plants.</title>
        <authorList>
            <person name="Yamashiro T."/>
            <person name="Shiraishi A."/>
            <person name="Nakayama K."/>
            <person name="Satake H."/>
        </authorList>
    </citation>
    <scope>NUCLEOTIDE SEQUENCE</scope>
</reference>
<reference evidence="2" key="2">
    <citation type="submission" date="2022-01" db="EMBL/GenBank/DDBJ databases">
        <authorList>
            <person name="Yamashiro T."/>
            <person name="Shiraishi A."/>
            <person name="Satake H."/>
            <person name="Nakayama K."/>
        </authorList>
    </citation>
    <scope>NUCLEOTIDE SEQUENCE</scope>
</reference>
<accession>A0ABQ4XIL0</accession>
<organism evidence="2 3">
    <name type="scientific">Tanacetum coccineum</name>
    <dbReference type="NCBI Taxonomy" id="301880"/>
    <lineage>
        <taxon>Eukaryota</taxon>
        <taxon>Viridiplantae</taxon>
        <taxon>Streptophyta</taxon>
        <taxon>Embryophyta</taxon>
        <taxon>Tracheophyta</taxon>
        <taxon>Spermatophyta</taxon>
        <taxon>Magnoliopsida</taxon>
        <taxon>eudicotyledons</taxon>
        <taxon>Gunneridae</taxon>
        <taxon>Pentapetalae</taxon>
        <taxon>asterids</taxon>
        <taxon>campanulids</taxon>
        <taxon>Asterales</taxon>
        <taxon>Asteraceae</taxon>
        <taxon>Asteroideae</taxon>
        <taxon>Anthemideae</taxon>
        <taxon>Anthemidinae</taxon>
        <taxon>Tanacetum</taxon>
    </lineage>
</organism>
<dbReference type="Proteomes" id="UP001151760">
    <property type="component" value="Unassembled WGS sequence"/>
</dbReference>
<comment type="caution">
    <text evidence="2">The sequence shown here is derived from an EMBL/GenBank/DDBJ whole genome shotgun (WGS) entry which is preliminary data.</text>
</comment>
<evidence type="ECO:0000256" key="1">
    <source>
        <dbReference type="SAM" id="MobiDB-lite"/>
    </source>
</evidence>
<keyword evidence="3" id="KW-1185">Reference proteome</keyword>
<evidence type="ECO:0000313" key="2">
    <source>
        <dbReference type="EMBL" id="GJS65102.1"/>
    </source>
</evidence>
<protein>
    <submittedName>
        <fullName evidence="2">Uncharacterized protein</fullName>
    </submittedName>
</protein>
<dbReference type="EMBL" id="BQNB010009553">
    <property type="protein sequence ID" value="GJS65102.1"/>
    <property type="molecule type" value="Genomic_DNA"/>
</dbReference>
<gene>
    <name evidence="2" type="ORF">Tco_0679666</name>
</gene>
<feature type="region of interest" description="Disordered" evidence="1">
    <location>
        <begin position="65"/>
        <end position="84"/>
    </location>
</feature>
<feature type="region of interest" description="Disordered" evidence="1">
    <location>
        <begin position="96"/>
        <end position="137"/>
    </location>
</feature>
<feature type="compositionally biased region" description="Polar residues" evidence="1">
    <location>
        <begin position="67"/>
        <end position="84"/>
    </location>
</feature>
<evidence type="ECO:0000313" key="3">
    <source>
        <dbReference type="Proteomes" id="UP001151760"/>
    </source>
</evidence>
<proteinExistence type="predicted"/>
<name>A0ABQ4XIL0_9ASTR</name>
<sequence length="137" mass="14114">MSLTHLKGLPAGALKLGLNYTQTWVGVPICSNNHINTGSHCLSRVSGYDPVLDVTANRSELALPNLSGYSTNKTNPTSWSSSTRMVAARVATSDGTINDIRGDETGDGTSECDGEMGSKPDVHSGEGNVYTGGAGGG</sequence>